<dbReference type="EnsemblPlants" id="AES82481">
    <property type="protein sequence ID" value="AES82481"/>
    <property type="gene ID" value="MTR_7g113220"/>
</dbReference>
<comment type="subcellular location">
    <subcellularLocation>
        <location evidence="1">Nucleus</location>
    </subcellularLocation>
</comment>
<evidence type="ECO:0000313" key="9">
    <source>
        <dbReference type="Proteomes" id="UP000002051"/>
    </source>
</evidence>
<dbReference type="EMBL" id="CM001223">
    <property type="protein sequence ID" value="AES82481.2"/>
    <property type="molecule type" value="Genomic_DNA"/>
</dbReference>
<keyword evidence="9" id="KW-1185">Reference proteome</keyword>
<evidence type="ECO:0000256" key="4">
    <source>
        <dbReference type="ARBA" id="ARBA00023242"/>
    </source>
</evidence>
<dbReference type="Gene3D" id="1.10.10.60">
    <property type="entry name" value="Homeodomain-like"/>
    <property type="match status" value="1"/>
</dbReference>
<dbReference type="Pfam" id="PF24662">
    <property type="entry name" value="DUF7650"/>
    <property type="match status" value="1"/>
</dbReference>
<dbReference type="InterPro" id="IPR057712">
    <property type="entry name" value="DUF7952"/>
</dbReference>
<name>G7KYL3_MEDTR</name>
<protein>
    <submittedName>
        <fullName evidence="7">MTA3-Myb-like DNA-binding domain protein, putative</fullName>
    </submittedName>
</protein>
<evidence type="ECO:0000313" key="8">
    <source>
        <dbReference type="EnsemblPlants" id="AES82481"/>
    </source>
</evidence>
<keyword evidence="7" id="KW-0238">DNA-binding</keyword>
<dbReference type="PANTHER" id="PTHR13859">
    <property type="entry name" value="ATROPHIN-RELATED"/>
    <property type="match status" value="1"/>
</dbReference>
<keyword evidence="4" id="KW-0539">Nucleus</keyword>
<gene>
    <name evidence="7" type="ordered locus">MTR_7g113220</name>
</gene>
<evidence type="ECO:0000256" key="5">
    <source>
        <dbReference type="SAM" id="MobiDB-lite"/>
    </source>
</evidence>
<dbReference type="OrthoDB" id="6147534at2759"/>
<evidence type="ECO:0000256" key="2">
    <source>
        <dbReference type="ARBA" id="ARBA00023015"/>
    </source>
</evidence>
<dbReference type="InterPro" id="IPR009057">
    <property type="entry name" value="Homeodomain-like_sf"/>
</dbReference>
<proteinExistence type="predicted"/>
<reference evidence="8" key="3">
    <citation type="submission" date="2015-04" db="UniProtKB">
        <authorList>
            <consortium name="EnsemblPlants"/>
        </authorList>
    </citation>
    <scope>IDENTIFICATION</scope>
    <source>
        <strain evidence="8">cv. Jemalong A17</strain>
    </source>
</reference>
<dbReference type="InterPro" id="IPR056067">
    <property type="entry name" value="DUF7650"/>
</dbReference>
<dbReference type="HOGENOM" id="CLU_015616_0_0_1"/>
<keyword evidence="2" id="KW-0805">Transcription regulation</keyword>
<dbReference type="PROSITE" id="PS51293">
    <property type="entry name" value="SANT"/>
    <property type="match status" value="1"/>
</dbReference>
<keyword evidence="3" id="KW-0804">Transcription</keyword>
<evidence type="ECO:0000313" key="7">
    <source>
        <dbReference type="EMBL" id="AES82481.2"/>
    </source>
</evidence>
<sequence>MVSFNQNYNVIFMDDASDRDPEFSPRIGHAYQAEIPSVIAKSDHLSLRMNPADSEDVHDKSLSFAIDLPMSDTWSDADANSFELGLFIFGKNFTQIKRFIENKGMGEILSFYYGRFYKTDGYHRWSKCRKKKGRKCMIGHNLFAGPRQHELLSRLIPHVSEESQNALSQISKSFMEGRTSLEDYTSSLKSTVGLGVLVEAVGIGKEMGDLTRIGMEPGKDVQALPVPACKALSSLGPSEIIQYLTGFRLSKTKSNDLFWEAVWPRLLARGWHSEQPKYRCYVTSNDYLVFLIPGVEKFSRRKLVKGDHYFDSVSDVLRKVVAEPNILVLKEEEGEAKFGSCNEEDPENGSNEDDLSKDHRYCYLKPRSSTYSKDHIKFMVIDTSLVHGGKSSALRELKSVPVNSVPKVEVDFGCRKVNHSKDAPKTIKQKSTKLIVIDTNRLSEGKLLKLKVKQLKYLPVELEDASTMTTGLLRESKGGSSIDDSSRKVEAKRLVCDKKNINKTDGCRGVSNSGATSKKAHDNLDNNRLTRIIKHQFNRRVRSGDSNHAAVPIKRRKLTACAKSEKSRIVENSSGCLGLSRSSCFRDANQNVCGPVSHHQNENSTSSADRSVEEDNGKSIINDSYQHTSVSCVKVEKSESFTFNIPQVPSNSENSKTVAMAAEDEQGLTAKNPCLTYASQEVVKEPLRIPCDVGSLEQQPDMNPRRQSSRNRPLTVRALECIANEFLHVPKRQKKKDIQTHQDPFNPCRKART</sequence>
<evidence type="ECO:0000256" key="3">
    <source>
        <dbReference type="ARBA" id="ARBA00023163"/>
    </source>
</evidence>
<dbReference type="Pfam" id="PF25826">
    <property type="entry name" value="DUF7952"/>
    <property type="match status" value="1"/>
</dbReference>
<dbReference type="GO" id="GO:0003714">
    <property type="term" value="F:transcription corepressor activity"/>
    <property type="evidence" value="ECO:0000318"/>
    <property type="project" value="GO_Central"/>
</dbReference>
<dbReference type="GO" id="GO:0005634">
    <property type="term" value="C:nucleus"/>
    <property type="evidence" value="ECO:0000318"/>
    <property type="project" value="GO_Central"/>
</dbReference>
<feature type="domain" description="SANT" evidence="6">
    <location>
        <begin position="69"/>
        <end position="121"/>
    </location>
</feature>
<dbReference type="FunFam" id="1.10.10.60:FF:000374">
    <property type="entry name" value="Arginine-glutamic acid dipeptide repeat protein"/>
    <property type="match status" value="1"/>
</dbReference>
<dbReference type="Proteomes" id="UP000002051">
    <property type="component" value="Unassembled WGS sequence"/>
</dbReference>
<feature type="region of interest" description="Disordered" evidence="5">
    <location>
        <begin position="732"/>
        <end position="753"/>
    </location>
</feature>
<organism evidence="7 9">
    <name type="scientific">Medicago truncatula</name>
    <name type="common">Barrel medic</name>
    <name type="synonym">Medicago tribuloides</name>
    <dbReference type="NCBI Taxonomy" id="3880"/>
    <lineage>
        <taxon>Eukaryota</taxon>
        <taxon>Viridiplantae</taxon>
        <taxon>Streptophyta</taxon>
        <taxon>Embryophyta</taxon>
        <taxon>Tracheophyta</taxon>
        <taxon>Spermatophyta</taxon>
        <taxon>Magnoliopsida</taxon>
        <taxon>eudicotyledons</taxon>
        <taxon>Gunneridae</taxon>
        <taxon>Pentapetalae</taxon>
        <taxon>rosids</taxon>
        <taxon>fabids</taxon>
        <taxon>Fabales</taxon>
        <taxon>Fabaceae</taxon>
        <taxon>Papilionoideae</taxon>
        <taxon>50 kb inversion clade</taxon>
        <taxon>NPAAA clade</taxon>
        <taxon>Hologalegina</taxon>
        <taxon>IRL clade</taxon>
        <taxon>Trifolieae</taxon>
        <taxon>Medicago</taxon>
    </lineage>
</organism>
<dbReference type="ExpressionAtlas" id="G7KYL3">
    <property type="expression patterns" value="differential"/>
</dbReference>
<dbReference type="STRING" id="3880.G7KYL3"/>
<dbReference type="PaxDb" id="3880-AES82481"/>
<evidence type="ECO:0000259" key="6">
    <source>
        <dbReference type="PROSITE" id="PS51293"/>
    </source>
</evidence>
<dbReference type="AlphaFoldDB" id="G7KYL3"/>
<dbReference type="InterPro" id="IPR017884">
    <property type="entry name" value="SANT_dom"/>
</dbReference>
<dbReference type="GO" id="GO:0003677">
    <property type="term" value="F:DNA binding"/>
    <property type="evidence" value="ECO:0007669"/>
    <property type="project" value="UniProtKB-KW"/>
</dbReference>
<reference evidence="7 9" key="1">
    <citation type="journal article" date="2011" name="Nature">
        <title>The Medicago genome provides insight into the evolution of rhizobial symbioses.</title>
        <authorList>
            <person name="Young N.D."/>
            <person name="Debelle F."/>
            <person name="Oldroyd G.E."/>
            <person name="Geurts R."/>
            <person name="Cannon S.B."/>
            <person name="Udvardi M.K."/>
            <person name="Benedito V.A."/>
            <person name="Mayer K.F."/>
            <person name="Gouzy J."/>
            <person name="Schoof H."/>
            <person name="Van de Peer Y."/>
            <person name="Proost S."/>
            <person name="Cook D.R."/>
            <person name="Meyers B.C."/>
            <person name="Spannagl M."/>
            <person name="Cheung F."/>
            <person name="De Mita S."/>
            <person name="Krishnakumar V."/>
            <person name="Gundlach H."/>
            <person name="Zhou S."/>
            <person name="Mudge J."/>
            <person name="Bharti A.K."/>
            <person name="Murray J.D."/>
            <person name="Naoumkina M.A."/>
            <person name="Rosen B."/>
            <person name="Silverstein K.A."/>
            <person name="Tang H."/>
            <person name="Rombauts S."/>
            <person name="Zhao P.X."/>
            <person name="Zhou P."/>
            <person name="Barbe V."/>
            <person name="Bardou P."/>
            <person name="Bechner M."/>
            <person name="Bellec A."/>
            <person name="Berger A."/>
            <person name="Berges H."/>
            <person name="Bidwell S."/>
            <person name="Bisseling T."/>
            <person name="Choisne N."/>
            <person name="Couloux A."/>
            <person name="Denny R."/>
            <person name="Deshpande S."/>
            <person name="Dai X."/>
            <person name="Doyle J.J."/>
            <person name="Dudez A.M."/>
            <person name="Farmer A.D."/>
            <person name="Fouteau S."/>
            <person name="Franken C."/>
            <person name="Gibelin C."/>
            <person name="Gish J."/>
            <person name="Goldstein S."/>
            <person name="Gonzalez A.J."/>
            <person name="Green P.J."/>
            <person name="Hallab A."/>
            <person name="Hartog M."/>
            <person name="Hua A."/>
            <person name="Humphray S.J."/>
            <person name="Jeong D.H."/>
            <person name="Jing Y."/>
            <person name="Jocker A."/>
            <person name="Kenton S.M."/>
            <person name="Kim D.J."/>
            <person name="Klee K."/>
            <person name="Lai H."/>
            <person name="Lang C."/>
            <person name="Lin S."/>
            <person name="Macmil S.L."/>
            <person name="Magdelenat G."/>
            <person name="Matthews L."/>
            <person name="McCorrison J."/>
            <person name="Monaghan E.L."/>
            <person name="Mun J.H."/>
            <person name="Najar F.Z."/>
            <person name="Nicholson C."/>
            <person name="Noirot C."/>
            <person name="O'Bleness M."/>
            <person name="Paule C.R."/>
            <person name="Poulain J."/>
            <person name="Prion F."/>
            <person name="Qin B."/>
            <person name="Qu C."/>
            <person name="Retzel E.F."/>
            <person name="Riddle C."/>
            <person name="Sallet E."/>
            <person name="Samain S."/>
            <person name="Samson N."/>
            <person name="Sanders I."/>
            <person name="Saurat O."/>
            <person name="Scarpelli C."/>
            <person name="Schiex T."/>
            <person name="Segurens B."/>
            <person name="Severin A.J."/>
            <person name="Sherrier D.J."/>
            <person name="Shi R."/>
            <person name="Sims S."/>
            <person name="Singer S.R."/>
            <person name="Sinharoy S."/>
            <person name="Sterck L."/>
            <person name="Viollet A."/>
            <person name="Wang B.B."/>
            <person name="Wang K."/>
            <person name="Wang M."/>
            <person name="Wang X."/>
            <person name="Warfsmann J."/>
            <person name="Weissenbach J."/>
            <person name="White D.D."/>
            <person name="White J.D."/>
            <person name="Wiley G.B."/>
            <person name="Wincker P."/>
            <person name="Xing Y."/>
            <person name="Yang L."/>
            <person name="Yao Z."/>
            <person name="Ying F."/>
            <person name="Zhai J."/>
            <person name="Zhou L."/>
            <person name="Zuber A."/>
            <person name="Denarie J."/>
            <person name="Dixon R.A."/>
            <person name="May G.D."/>
            <person name="Schwartz D.C."/>
            <person name="Rogers J."/>
            <person name="Quetier F."/>
            <person name="Town C.D."/>
            <person name="Roe B.A."/>
        </authorList>
    </citation>
    <scope>NUCLEOTIDE SEQUENCE [LARGE SCALE GENOMIC DNA]</scope>
    <source>
        <strain evidence="7">A17</strain>
        <strain evidence="8 9">cv. Jemalong A17</strain>
    </source>
</reference>
<evidence type="ECO:0000256" key="1">
    <source>
        <dbReference type="ARBA" id="ARBA00004123"/>
    </source>
</evidence>
<accession>G7KYL3</accession>
<dbReference type="SUPFAM" id="SSF46689">
    <property type="entry name" value="Homeodomain-like"/>
    <property type="match status" value="1"/>
</dbReference>
<dbReference type="PANTHER" id="PTHR13859:SF31">
    <property type="entry name" value="ELM2 DOMAIN-CONTAINING PROTEIN"/>
    <property type="match status" value="1"/>
</dbReference>
<reference evidence="7 9" key="2">
    <citation type="journal article" date="2014" name="BMC Genomics">
        <title>An improved genome release (version Mt4.0) for the model legume Medicago truncatula.</title>
        <authorList>
            <person name="Tang H."/>
            <person name="Krishnakumar V."/>
            <person name="Bidwell S."/>
            <person name="Rosen B."/>
            <person name="Chan A."/>
            <person name="Zhou S."/>
            <person name="Gentzbittel L."/>
            <person name="Childs K.L."/>
            <person name="Yandell M."/>
            <person name="Gundlach H."/>
            <person name="Mayer K.F."/>
            <person name="Schwartz D.C."/>
            <person name="Town C.D."/>
        </authorList>
    </citation>
    <scope>GENOME REANNOTATION</scope>
    <source>
        <strain evidence="8 9">cv. Jemalong A17</strain>
    </source>
</reference>
<dbReference type="eggNOG" id="ENOG502QQVN">
    <property type="taxonomic scope" value="Eukaryota"/>
</dbReference>